<name>A0A1W5CZ36_9LECA</name>
<evidence type="ECO:0000256" key="7">
    <source>
        <dbReference type="ARBA" id="ARBA00023306"/>
    </source>
</evidence>
<dbReference type="GO" id="GO:0007094">
    <property type="term" value="P:mitotic spindle assembly checkpoint signaling"/>
    <property type="evidence" value="ECO:0007669"/>
    <property type="project" value="InterPro"/>
</dbReference>
<proteinExistence type="inferred from homology"/>
<dbReference type="PANTHER" id="PTHR23168">
    <property type="entry name" value="MITOTIC SPINDLE ASSEMBLY CHECKPOINT PROTEIN MAD1 MITOTIC ARREST DEFICIENT-LIKE PROTEIN 1"/>
    <property type="match status" value="1"/>
</dbReference>
<evidence type="ECO:0000256" key="5">
    <source>
        <dbReference type="ARBA" id="ARBA00022776"/>
    </source>
</evidence>
<feature type="compositionally biased region" description="Basic and acidic residues" evidence="9">
    <location>
        <begin position="488"/>
        <end position="498"/>
    </location>
</feature>
<evidence type="ECO:0000256" key="8">
    <source>
        <dbReference type="SAM" id="Coils"/>
    </source>
</evidence>
<comment type="subcellular location">
    <subcellularLocation>
        <location evidence="1">Nucleus</location>
    </subcellularLocation>
</comment>
<dbReference type="Proteomes" id="UP000192927">
    <property type="component" value="Unassembled WGS sequence"/>
</dbReference>
<keyword evidence="8" id="KW-0175">Coiled coil</keyword>
<feature type="compositionally biased region" description="Low complexity" evidence="9">
    <location>
        <begin position="35"/>
        <end position="46"/>
    </location>
</feature>
<feature type="coiled-coil region" evidence="8">
    <location>
        <begin position="135"/>
        <end position="254"/>
    </location>
</feature>
<feature type="coiled-coil region" evidence="8">
    <location>
        <begin position="302"/>
        <end position="336"/>
    </location>
</feature>
<keyword evidence="7" id="KW-0131">Cell cycle</keyword>
<feature type="compositionally biased region" description="Low complexity" evidence="9">
    <location>
        <begin position="13"/>
        <end position="23"/>
    </location>
</feature>
<dbReference type="GO" id="GO:0051315">
    <property type="term" value="P:attachment of mitotic spindle microtubules to kinetochore"/>
    <property type="evidence" value="ECO:0007669"/>
    <property type="project" value="TreeGrafter"/>
</dbReference>
<feature type="region of interest" description="Disordered" evidence="9">
    <location>
        <begin position="1"/>
        <end position="74"/>
    </location>
</feature>
<dbReference type="EMBL" id="FWEW01000903">
    <property type="protein sequence ID" value="SLM36143.1"/>
    <property type="molecule type" value="Genomic_DNA"/>
</dbReference>
<dbReference type="InterPro" id="IPR008672">
    <property type="entry name" value="Mad1"/>
</dbReference>
<comment type="similarity">
    <text evidence="2">Belongs to the MAD1 family.</text>
</comment>
<evidence type="ECO:0000256" key="4">
    <source>
        <dbReference type="ARBA" id="ARBA00022618"/>
    </source>
</evidence>
<feature type="region of interest" description="Disordered" evidence="9">
    <location>
        <begin position="488"/>
        <end position="523"/>
    </location>
</feature>
<reference evidence="11" key="1">
    <citation type="submission" date="2017-03" db="EMBL/GenBank/DDBJ databases">
        <authorList>
            <person name="Sharma R."/>
            <person name="Thines M."/>
        </authorList>
    </citation>
    <scope>NUCLEOTIDE SEQUENCE [LARGE SCALE GENOMIC DNA]</scope>
</reference>
<evidence type="ECO:0000256" key="2">
    <source>
        <dbReference type="ARBA" id="ARBA00008029"/>
    </source>
</evidence>
<protein>
    <recommendedName>
        <fullName evidence="3">Spindle assembly checkpoint component MAD1</fullName>
    </recommendedName>
</protein>
<dbReference type="AlphaFoldDB" id="A0A1W5CZ36"/>
<dbReference type="Gene3D" id="6.10.250.90">
    <property type="match status" value="1"/>
</dbReference>
<evidence type="ECO:0000256" key="6">
    <source>
        <dbReference type="ARBA" id="ARBA00023242"/>
    </source>
</evidence>
<sequence>MDFSPSQSRRLSRASGASTSPSSQRINNTHSGIPSASSRLAASRIANTQPSYDFITDGSNSPPRPLRQTLRQSQAVKPDIGNEELRSEVKKLQYEIERFKEERDIAGLRHENELRNVQLKAEAEVKRAQALDSNNQVIARKYESLAREFKEAQDQAINHEQALEKQLRTLQNHNGSLQEEADEARTELSSLDRQHAHQLRVIESKHATLQKTLDDLRADLESKSTDLQTVQDRLSQRETEVVRLESDVLRLKAQTGDAETLGVIKKELSKQVAHIKKLESTNREQTTELNHFRRIHKAVEIVEEEKRLLEIKVRMVDDLQKEVREAQLQRQILEDERKSWASYLQNEGGVGGEVEFESPEALARALVQERLEKLSLVEKLGAVQPEVLEKEEIIKSLETEKSRLHIEVDKLRVSGGSGDSRVRSRLERQRALALKEVDYLREQLRTFDSEETTYVPENKFDEQKQKRIQDLESVVDQYRIELQTLNDELSKREDHHPMAEMPSLKRAREEAEEPDDRLGQLSRKNRKLQENLSALQQSHALLQRELSASQTQLSSLQQSSRTRILSLRSNPTADAEAVKLSMLTSLRTENKALLAQLEGSSHAAKVVPISTLESVRMEIRDMESMVAEKEKSRLRLRQIYAMKSLEFREAIASILGWSINIMPNGRFRMSSIFNPGEQDEDGGGSHALIFDGETGTMKISGGPTSDFAHEIQHLIEYWVKEKGSIPALLAACTLEFVEKTPASTPTKDLPMEGSGD</sequence>
<dbReference type="GO" id="GO:0000776">
    <property type="term" value="C:kinetochore"/>
    <property type="evidence" value="ECO:0007669"/>
    <property type="project" value="TreeGrafter"/>
</dbReference>
<evidence type="ECO:0000313" key="11">
    <source>
        <dbReference type="Proteomes" id="UP000192927"/>
    </source>
</evidence>
<evidence type="ECO:0000256" key="9">
    <source>
        <dbReference type="SAM" id="MobiDB-lite"/>
    </source>
</evidence>
<dbReference type="SUPFAM" id="SSF75704">
    <property type="entry name" value="Mitotic arrest deficient-like 1, Mad1"/>
    <property type="match status" value="1"/>
</dbReference>
<keyword evidence="11" id="KW-1185">Reference proteome</keyword>
<evidence type="ECO:0000256" key="3">
    <source>
        <dbReference type="ARBA" id="ARBA00022019"/>
    </source>
</evidence>
<dbReference type="GO" id="GO:0072686">
    <property type="term" value="C:mitotic spindle"/>
    <property type="evidence" value="ECO:0007669"/>
    <property type="project" value="TreeGrafter"/>
</dbReference>
<keyword evidence="6" id="KW-0539">Nucleus</keyword>
<evidence type="ECO:0000313" key="10">
    <source>
        <dbReference type="EMBL" id="SLM36143.1"/>
    </source>
</evidence>
<feature type="compositionally biased region" description="Polar residues" evidence="9">
    <location>
        <begin position="24"/>
        <end position="34"/>
    </location>
</feature>
<dbReference type="GO" id="GO:0051301">
    <property type="term" value="P:cell division"/>
    <property type="evidence" value="ECO:0007669"/>
    <property type="project" value="UniProtKB-KW"/>
</dbReference>
<keyword evidence="5" id="KW-0498">Mitosis</keyword>
<accession>A0A1W5CZ36</accession>
<keyword evidence="4" id="KW-0132">Cell division</keyword>
<dbReference type="Gene3D" id="3.30.457.60">
    <property type="match status" value="1"/>
</dbReference>
<dbReference type="GO" id="GO:0005635">
    <property type="term" value="C:nuclear envelope"/>
    <property type="evidence" value="ECO:0007669"/>
    <property type="project" value="TreeGrafter"/>
</dbReference>
<dbReference type="PANTHER" id="PTHR23168:SF0">
    <property type="entry name" value="MITOTIC SPINDLE ASSEMBLY CHECKPOINT PROTEIN MAD1"/>
    <property type="match status" value="1"/>
</dbReference>
<evidence type="ECO:0000256" key="1">
    <source>
        <dbReference type="ARBA" id="ARBA00004123"/>
    </source>
</evidence>
<feature type="compositionally biased region" description="Polar residues" evidence="9">
    <location>
        <begin position="47"/>
        <end position="61"/>
    </location>
</feature>
<organism evidence="10 11">
    <name type="scientific">Lasallia pustulata</name>
    <dbReference type="NCBI Taxonomy" id="136370"/>
    <lineage>
        <taxon>Eukaryota</taxon>
        <taxon>Fungi</taxon>
        <taxon>Dikarya</taxon>
        <taxon>Ascomycota</taxon>
        <taxon>Pezizomycotina</taxon>
        <taxon>Lecanoromycetes</taxon>
        <taxon>OSLEUM clade</taxon>
        <taxon>Umbilicariomycetidae</taxon>
        <taxon>Umbilicariales</taxon>
        <taxon>Umbilicariaceae</taxon>
        <taxon>Lasallia</taxon>
    </lineage>
</organism>
<dbReference type="Pfam" id="PF05557">
    <property type="entry name" value="MAD"/>
    <property type="match status" value="1"/>
</dbReference>